<proteinExistence type="predicted"/>
<dbReference type="SMART" id="SM00530">
    <property type="entry name" value="HTH_XRE"/>
    <property type="match status" value="1"/>
</dbReference>
<gene>
    <name evidence="2" type="ORF">UFOVP653_22</name>
</gene>
<dbReference type="SUPFAM" id="SSF47413">
    <property type="entry name" value="lambda repressor-like DNA-binding domains"/>
    <property type="match status" value="1"/>
</dbReference>
<feature type="domain" description="HTH cro/C1-type" evidence="1">
    <location>
        <begin position="21"/>
        <end position="65"/>
    </location>
</feature>
<evidence type="ECO:0000259" key="1">
    <source>
        <dbReference type="PROSITE" id="PS50943"/>
    </source>
</evidence>
<dbReference type="InterPro" id="IPR010982">
    <property type="entry name" value="Lambda_DNA-bd_dom_sf"/>
</dbReference>
<dbReference type="Gene3D" id="2.10.109.10">
    <property type="entry name" value="Umud Fragment, subunit A"/>
    <property type="match status" value="1"/>
</dbReference>
<dbReference type="GO" id="GO:0003677">
    <property type="term" value="F:DNA binding"/>
    <property type="evidence" value="ECO:0007669"/>
    <property type="project" value="InterPro"/>
</dbReference>
<dbReference type="Gene3D" id="1.10.260.40">
    <property type="entry name" value="lambda repressor-like DNA-binding domains"/>
    <property type="match status" value="1"/>
</dbReference>
<dbReference type="EMBL" id="LR796613">
    <property type="protein sequence ID" value="CAB4154710.1"/>
    <property type="molecule type" value="Genomic_DNA"/>
</dbReference>
<organism evidence="2">
    <name type="scientific">uncultured Caudovirales phage</name>
    <dbReference type="NCBI Taxonomy" id="2100421"/>
    <lineage>
        <taxon>Viruses</taxon>
        <taxon>Duplodnaviria</taxon>
        <taxon>Heunggongvirae</taxon>
        <taxon>Uroviricota</taxon>
        <taxon>Caudoviricetes</taxon>
        <taxon>Peduoviridae</taxon>
        <taxon>Maltschvirus</taxon>
        <taxon>Maltschvirus maltsch</taxon>
    </lineage>
</organism>
<dbReference type="InterPro" id="IPR001387">
    <property type="entry name" value="Cro/C1-type_HTH"/>
</dbReference>
<reference evidence="2" key="1">
    <citation type="submission" date="2020-04" db="EMBL/GenBank/DDBJ databases">
        <authorList>
            <person name="Chiriac C."/>
            <person name="Salcher M."/>
            <person name="Ghai R."/>
            <person name="Kavagutti S V."/>
        </authorList>
    </citation>
    <scope>NUCLEOTIDE SEQUENCE</scope>
</reference>
<dbReference type="SUPFAM" id="SSF51306">
    <property type="entry name" value="LexA/Signal peptidase"/>
    <property type="match status" value="1"/>
</dbReference>
<dbReference type="PROSITE" id="PS50943">
    <property type="entry name" value="HTH_CROC1"/>
    <property type="match status" value="1"/>
</dbReference>
<dbReference type="InterPro" id="IPR036286">
    <property type="entry name" value="LexA/Signal_pep-like_sf"/>
</dbReference>
<dbReference type="CDD" id="cd00093">
    <property type="entry name" value="HTH_XRE"/>
    <property type="match status" value="1"/>
</dbReference>
<dbReference type="InterPro" id="IPR015927">
    <property type="entry name" value="Peptidase_S24_S26A/B/C"/>
</dbReference>
<protein>
    <submittedName>
        <fullName evidence="2">S24_LexA-like domain containing protein</fullName>
    </submittedName>
</protein>
<dbReference type="Pfam" id="PF00717">
    <property type="entry name" value="Peptidase_S24"/>
    <property type="match status" value="1"/>
</dbReference>
<sequence>MKTVLSQRLRAARQAIYPPVTQREVAKRLKRSASAINLWEAGKTQPSAEDLAELSRWFQVSADWLLGVDGAVLAARKKGSAPPLYTVPVVPPSALLRWRWEAVQELLQTSVAYPPNTAAGMLVASDALTSVCPTGCYAVISKADTARPGQVVLAAVSRAGDPVLRKYVKEGPNELLVADDTRYPSYRLRDGVRIIGRVTETTVRRKF</sequence>
<evidence type="ECO:0000313" key="2">
    <source>
        <dbReference type="EMBL" id="CAB4154710.1"/>
    </source>
</evidence>
<name>A0A6J5N5B6_9CAUD</name>
<dbReference type="Pfam" id="PF01381">
    <property type="entry name" value="HTH_3"/>
    <property type="match status" value="1"/>
</dbReference>
<accession>A0A6J5N5B6</accession>